<dbReference type="Pfam" id="PF00412">
    <property type="entry name" value="LIM"/>
    <property type="match status" value="2"/>
</dbReference>
<dbReference type="PROSITE" id="PS00478">
    <property type="entry name" value="LIM_DOMAIN_1"/>
    <property type="match status" value="1"/>
</dbReference>
<dbReference type="GO" id="GO:0030182">
    <property type="term" value="P:neuron differentiation"/>
    <property type="evidence" value="ECO:0000318"/>
    <property type="project" value="GO_Central"/>
</dbReference>
<dbReference type="SUPFAM" id="SSF57716">
    <property type="entry name" value="Glucocorticoid receptor-like (DNA-binding domain)"/>
    <property type="match status" value="2"/>
</dbReference>
<feature type="domain" description="LIM zinc-binding" evidence="15">
    <location>
        <begin position="56"/>
        <end position="115"/>
    </location>
</feature>
<dbReference type="GeneID" id="118421428"/>
<feature type="domain" description="LIM zinc-binding" evidence="15">
    <location>
        <begin position="116"/>
        <end position="178"/>
    </location>
</feature>
<evidence type="ECO:0000256" key="12">
    <source>
        <dbReference type="PROSITE-ProRule" id="PRU00125"/>
    </source>
</evidence>
<dbReference type="OMA" id="QDAHEAN"/>
<evidence type="ECO:0000256" key="2">
    <source>
        <dbReference type="ARBA" id="ARBA00022723"/>
    </source>
</evidence>
<dbReference type="InterPro" id="IPR049594">
    <property type="entry name" value="Lhx3/4-like_LIM2"/>
</dbReference>
<evidence type="ECO:0000256" key="3">
    <source>
        <dbReference type="ARBA" id="ARBA00022737"/>
    </source>
</evidence>
<feature type="domain" description="Homeobox" evidence="16">
    <location>
        <begin position="184"/>
        <end position="244"/>
    </location>
</feature>
<keyword evidence="2 12" id="KW-0479">Metal-binding</keyword>
<evidence type="ECO:0000256" key="7">
    <source>
        <dbReference type="ARBA" id="ARBA00023125"/>
    </source>
</evidence>
<keyword evidence="9" id="KW-0804">Transcription</keyword>
<dbReference type="Gene3D" id="2.10.110.10">
    <property type="entry name" value="Cysteine Rich Protein"/>
    <property type="match status" value="2"/>
</dbReference>
<keyword evidence="8 11" id="KW-0371">Homeobox</keyword>
<feature type="compositionally biased region" description="Low complexity" evidence="14">
    <location>
        <begin position="14"/>
        <end position="33"/>
    </location>
</feature>
<dbReference type="InterPro" id="IPR050453">
    <property type="entry name" value="LIM_Homeobox_TF"/>
</dbReference>
<evidence type="ECO:0000256" key="13">
    <source>
        <dbReference type="RuleBase" id="RU000682"/>
    </source>
</evidence>
<dbReference type="PROSITE" id="PS50071">
    <property type="entry name" value="HOMEOBOX_2"/>
    <property type="match status" value="1"/>
</dbReference>
<keyword evidence="3" id="KW-0677">Repeat</keyword>
<dbReference type="GO" id="GO:0000977">
    <property type="term" value="F:RNA polymerase II transcription regulatory region sequence-specific DNA binding"/>
    <property type="evidence" value="ECO:0000318"/>
    <property type="project" value="GO_Central"/>
</dbReference>
<dbReference type="PANTHER" id="PTHR24208">
    <property type="entry name" value="LIM/HOMEOBOX PROTEIN LHX"/>
    <property type="match status" value="1"/>
</dbReference>
<keyword evidence="4 12" id="KW-0862">Zinc</keyword>
<dbReference type="InterPro" id="IPR001356">
    <property type="entry name" value="HD"/>
</dbReference>
<evidence type="ECO:0000259" key="16">
    <source>
        <dbReference type="PROSITE" id="PS50071"/>
    </source>
</evidence>
<keyword evidence="5" id="KW-0805">Transcription regulation</keyword>
<reference evidence="18" key="2">
    <citation type="submission" date="2025-08" db="UniProtKB">
        <authorList>
            <consortium name="RefSeq"/>
        </authorList>
    </citation>
    <scope>IDENTIFICATION</scope>
    <source>
        <strain evidence="18">S238N-H82</strain>
        <tissue evidence="18">Testes</tissue>
    </source>
</reference>
<keyword evidence="10 11" id="KW-0539">Nucleus</keyword>
<organism evidence="17 18">
    <name type="scientific">Branchiostoma floridae</name>
    <name type="common">Florida lancelet</name>
    <name type="synonym">Amphioxus</name>
    <dbReference type="NCBI Taxonomy" id="7739"/>
    <lineage>
        <taxon>Eukaryota</taxon>
        <taxon>Metazoa</taxon>
        <taxon>Chordata</taxon>
        <taxon>Cephalochordata</taxon>
        <taxon>Leptocardii</taxon>
        <taxon>Amphioxiformes</taxon>
        <taxon>Branchiostomatidae</taxon>
        <taxon>Branchiostoma</taxon>
    </lineage>
</organism>
<sequence>MSTLTAGPSPVTITANTAASPPAPSNGAPTGGSTAPTPEVLYALLANDKSLEANIPKCAGCEQVILDRFILKVLDRSWHAKCLQCSDCQAQLTDKCFSRDGHVYCKDDFFRRFGTKCAGCGQGIPPTQVVRRAQDKIYHLQCFACIMCKRQLATGDEFYLMEDAKLVCKSDYEAAKQREMELEGTQKRPRTTITAKQLETLKQAYQNSPKPARHVREQLSQETGLDMRVVQVWFQNRRAKEKRLKKDAGRARWGQYFRGNNNNNNIKRKGSPARSEQNGAVDDLDSDLSKDIVYSDGQMVAMSPGSDIYPGGTLEGDPALGPMPTNPGYPVDSSPYPTLQGGNTYNMSHSPPVPLGGPPGIHPGMPYGDGGLGSQSFGQAMRVMVGGPGSDLSSGSSQGGYPDFPASPSSWLDDVDSHY</sequence>
<dbReference type="OrthoDB" id="10068367at2759"/>
<dbReference type="Gene3D" id="1.10.10.60">
    <property type="entry name" value="Homeodomain-like"/>
    <property type="match status" value="1"/>
</dbReference>
<accession>A0A9J7LMQ4</accession>
<dbReference type="SUPFAM" id="SSF46689">
    <property type="entry name" value="Homeodomain-like"/>
    <property type="match status" value="1"/>
</dbReference>
<evidence type="ECO:0000313" key="17">
    <source>
        <dbReference type="Proteomes" id="UP000001554"/>
    </source>
</evidence>
<dbReference type="AlphaFoldDB" id="A0A9J7LMQ4"/>
<dbReference type="SMART" id="SM00389">
    <property type="entry name" value="HOX"/>
    <property type="match status" value="1"/>
</dbReference>
<dbReference type="GO" id="GO:0006357">
    <property type="term" value="P:regulation of transcription by RNA polymerase II"/>
    <property type="evidence" value="ECO:0000318"/>
    <property type="project" value="GO_Central"/>
</dbReference>
<name>A0A9J7LMQ4_BRAFL</name>
<evidence type="ECO:0000256" key="5">
    <source>
        <dbReference type="ARBA" id="ARBA00023015"/>
    </source>
</evidence>
<dbReference type="FunFam" id="1.10.10.60:FF:000219">
    <property type="entry name" value="LIM/homeobox protein Lhx3"/>
    <property type="match status" value="1"/>
</dbReference>
<dbReference type="GO" id="GO:0000981">
    <property type="term" value="F:DNA-binding transcription factor activity, RNA polymerase II-specific"/>
    <property type="evidence" value="ECO:0000318"/>
    <property type="project" value="GO_Central"/>
</dbReference>
<dbReference type="GO" id="GO:0008270">
    <property type="term" value="F:zinc ion binding"/>
    <property type="evidence" value="ECO:0007669"/>
    <property type="project" value="InterPro"/>
</dbReference>
<comment type="subcellular location">
    <subcellularLocation>
        <location evidence="1 11 13">Nucleus</location>
    </subcellularLocation>
</comment>
<dbReference type="InterPro" id="IPR009057">
    <property type="entry name" value="Homeodomain-like_sf"/>
</dbReference>
<dbReference type="Proteomes" id="UP000001554">
    <property type="component" value="Chromosome 8"/>
</dbReference>
<evidence type="ECO:0000256" key="10">
    <source>
        <dbReference type="ARBA" id="ARBA00023242"/>
    </source>
</evidence>
<gene>
    <name evidence="18" type="primary">LOC118421428</name>
</gene>
<protein>
    <submittedName>
        <fullName evidence="18">LIM/homeobox protein Lhx3-like isoform X1</fullName>
    </submittedName>
</protein>
<dbReference type="CDD" id="cd09376">
    <property type="entry name" value="LIM2_Lhx3_Lhx4"/>
    <property type="match status" value="1"/>
</dbReference>
<dbReference type="InterPro" id="IPR017970">
    <property type="entry name" value="Homeobox_CS"/>
</dbReference>
<evidence type="ECO:0000256" key="14">
    <source>
        <dbReference type="SAM" id="MobiDB-lite"/>
    </source>
</evidence>
<feature type="compositionally biased region" description="Low complexity" evidence="14">
    <location>
        <begin position="390"/>
        <end position="400"/>
    </location>
</feature>
<dbReference type="PROSITE" id="PS50023">
    <property type="entry name" value="LIM_DOMAIN_2"/>
    <property type="match status" value="2"/>
</dbReference>
<keyword evidence="17" id="KW-1185">Reference proteome</keyword>
<evidence type="ECO:0000256" key="4">
    <source>
        <dbReference type="ARBA" id="ARBA00022833"/>
    </source>
</evidence>
<feature type="region of interest" description="Disordered" evidence="14">
    <location>
        <begin position="383"/>
        <end position="419"/>
    </location>
</feature>
<proteinExistence type="predicted"/>
<evidence type="ECO:0000256" key="1">
    <source>
        <dbReference type="ARBA" id="ARBA00004123"/>
    </source>
</evidence>
<keyword evidence="6 12" id="KW-0440">LIM domain</keyword>
<dbReference type="InterPro" id="IPR001781">
    <property type="entry name" value="Znf_LIM"/>
</dbReference>
<evidence type="ECO:0000256" key="9">
    <source>
        <dbReference type="ARBA" id="ARBA00023163"/>
    </source>
</evidence>
<dbReference type="KEGG" id="bfo:118421428"/>
<dbReference type="GO" id="GO:0005634">
    <property type="term" value="C:nucleus"/>
    <property type="evidence" value="ECO:0000318"/>
    <property type="project" value="GO_Central"/>
</dbReference>
<evidence type="ECO:0000259" key="15">
    <source>
        <dbReference type="PROSITE" id="PS50023"/>
    </source>
</evidence>
<dbReference type="Pfam" id="PF00046">
    <property type="entry name" value="Homeodomain"/>
    <property type="match status" value="1"/>
</dbReference>
<evidence type="ECO:0000256" key="8">
    <source>
        <dbReference type="ARBA" id="ARBA00023155"/>
    </source>
</evidence>
<dbReference type="CDD" id="cd09466">
    <property type="entry name" value="LIM1_Lhx3a"/>
    <property type="match status" value="1"/>
</dbReference>
<dbReference type="SMART" id="SM00132">
    <property type="entry name" value="LIM"/>
    <property type="match status" value="2"/>
</dbReference>
<evidence type="ECO:0000256" key="11">
    <source>
        <dbReference type="PROSITE-ProRule" id="PRU00108"/>
    </source>
</evidence>
<evidence type="ECO:0000313" key="18">
    <source>
        <dbReference type="RefSeq" id="XP_035684600.1"/>
    </source>
</evidence>
<reference evidence="17" key="1">
    <citation type="journal article" date="2020" name="Nat. Ecol. Evol.">
        <title>Deeply conserved synteny resolves early events in vertebrate evolution.</title>
        <authorList>
            <person name="Simakov O."/>
            <person name="Marletaz F."/>
            <person name="Yue J.X."/>
            <person name="O'Connell B."/>
            <person name="Jenkins J."/>
            <person name="Brandt A."/>
            <person name="Calef R."/>
            <person name="Tung C.H."/>
            <person name="Huang T.K."/>
            <person name="Schmutz J."/>
            <person name="Satoh N."/>
            <person name="Yu J.K."/>
            <person name="Putnam N.H."/>
            <person name="Green R.E."/>
            <person name="Rokhsar D.S."/>
        </authorList>
    </citation>
    <scope>NUCLEOTIDE SEQUENCE [LARGE SCALE GENOMIC DNA]</scope>
    <source>
        <strain evidence="17">S238N-H82</strain>
    </source>
</reference>
<feature type="DNA-binding region" description="Homeobox" evidence="11">
    <location>
        <begin position="186"/>
        <end position="245"/>
    </location>
</feature>
<dbReference type="RefSeq" id="XP_035684600.1">
    <property type="nucleotide sequence ID" value="XM_035828707.1"/>
</dbReference>
<dbReference type="FunFam" id="2.10.110.10:FF:000120">
    <property type="entry name" value="Insulin gene enhancer protein ISL-2"/>
    <property type="match status" value="1"/>
</dbReference>
<keyword evidence="7 11" id="KW-0238">DNA-binding</keyword>
<feature type="region of interest" description="Disordered" evidence="14">
    <location>
        <begin position="1"/>
        <end position="33"/>
    </location>
</feature>
<dbReference type="PROSITE" id="PS00027">
    <property type="entry name" value="HOMEOBOX_1"/>
    <property type="match status" value="1"/>
</dbReference>
<dbReference type="FunFam" id="2.10.110.10:FF:000032">
    <property type="entry name" value="LIM/homeobox protein Lhx3"/>
    <property type="match status" value="1"/>
</dbReference>
<dbReference type="CDD" id="cd00086">
    <property type="entry name" value="homeodomain"/>
    <property type="match status" value="1"/>
</dbReference>
<dbReference type="PANTHER" id="PTHR24208:SF128">
    <property type="entry name" value="LIM3, ISOFORM G"/>
    <property type="match status" value="1"/>
</dbReference>
<evidence type="ECO:0000256" key="6">
    <source>
        <dbReference type="ARBA" id="ARBA00023038"/>
    </source>
</evidence>
<feature type="region of interest" description="Disordered" evidence="14">
    <location>
        <begin position="255"/>
        <end position="284"/>
    </location>
</feature>